<dbReference type="PANTHER" id="PTHR43798">
    <property type="entry name" value="MONOACYLGLYCEROL LIPASE"/>
    <property type="match status" value="1"/>
</dbReference>
<dbReference type="EMBL" id="CP049866">
    <property type="protein sequence ID" value="QIK74733.1"/>
    <property type="molecule type" value="Genomic_DNA"/>
</dbReference>
<dbReference type="Gene3D" id="3.40.50.1820">
    <property type="entry name" value="alpha/beta hydrolase"/>
    <property type="match status" value="1"/>
</dbReference>
<dbReference type="AlphaFoldDB" id="A0A6G7YD61"/>
<dbReference type="PRINTS" id="PR00412">
    <property type="entry name" value="EPOXHYDRLASE"/>
</dbReference>
<evidence type="ECO:0000313" key="3">
    <source>
        <dbReference type="EMBL" id="QIK74733.1"/>
    </source>
</evidence>
<dbReference type="KEGG" id="npi:G7071_04140"/>
<dbReference type="InterPro" id="IPR000639">
    <property type="entry name" value="Epox_hydrolase-like"/>
</dbReference>
<accession>A0A6G7YD61</accession>
<organism evidence="3 4">
    <name type="scientific">Nocardioides piscis</name>
    <dbReference type="NCBI Taxonomy" id="2714938"/>
    <lineage>
        <taxon>Bacteria</taxon>
        <taxon>Bacillati</taxon>
        <taxon>Actinomycetota</taxon>
        <taxon>Actinomycetes</taxon>
        <taxon>Propionibacteriales</taxon>
        <taxon>Nocardioidaceae</taxon>
        <taxon>Nocardioides</taxon>
    </lineage>
</organism>
<proteinExistence type="predicted"/>
<dbReference type="Proteomes" id="UP000502035">
    <property type="component" value="Chromosome"/>
</dbReference>
<keyword evidence="1 3" id="KW-0378">Hydrolase</keyword>
<dbReference type="GO" id="GO:0016020">
    <property type="term" value="C:membrane"/>
    <property type="evidence" value="ECO:0007669"/>
    <property type="project" value="TreeGrafter"/>
</dbReference>
<dbReference type="PRINTS" id="PR00111">
    <property type="entry name" value="ABHYDROLASE"/>
</dbReference>
<gene>
    <name evidence="3" type="ORF">G7071_04140</name>
</gene>
<name>A0A6G7YD61_9ACTN</name>
<dbReference type="InterPro" id="IPR029058">
    <property type="entry name" value="AB_hydrolase_fold"/>
</dbReference>
<dbReference type="GO" id="GO:0016787">
    <property type="term" value="F:hydrolase activity"/>
    <property type="evidence" value="ECO:0007669"/>
    <property type="project" value="UniProtKB-KW"/>
</dbReference>
<dbReference type="SUPFAM" id="SSF53474">
    <property type="entry name" value="alpha/beta-Hydrolases"/>
    <property type="match status" value="1"/>
</dbReference>
<dbReference type="Pfam" id="PF00561">
    <property type="entry name" value="Abhydrolase_1"/>
    <property type="match status" value="1"/>
</dbReference>
<feature type="domain" description="AB hydrolase-1" evidence="2">
    <location>
        <begin position="33"/>
        <end position="271"/>
    </location>
</feature>
<evidence type="ECO:0000256" key="1">
    <source>
        <dbReference type="ARBA" id="ARBA00022801"/>
    </source>
</evidence>
<evidence type="ECO:0000259" key="2">
    <source>
        <dbReference type="Pfam" id="PF00561"/>
    </source>
</evidence>
<evidence type="ECO:0000313" key="4">
    <source>
        <dbReference type="Proteomes" id="UP000502035"/>
    </source>
</evidence>
<protein>
    <submittedName>
        <fullName evidence="3">Alpha/beta fold hydrolase</fullName>
    </submittedName>
</protein>
<reference evidence="3 4" key="1">
    <citation type="submission" date="2020-03" db="EMBL/GenBank/DDBJ databases">
        <title>Nocardioides sp. nov., isolated from fish.</title>
        <authorList>
            <person name="Hyun D.-W."/>
            <person name="Bae J.-W."/>
        </authorList>
    </citation>
    <scope>NUCLEOTIDE SEQUENCE [LARGE SCALE GENOMIC DNA]</scope>
    <source>
        <strain evidence="3 4">HDW12A</strain>
    </source>
</reference>
<sequence>MTTTHALTESSTSHFVQTASWKLHYHDAGKGTPILFLHGSGPGATGWSNFHLNIGPLAERFRILAWDAPGWGKSDSAPSAEYDHPAAVIEFLDELGIEKVALVGNSMGGAVAVATAARYPDRISHLVTMGSASFPDVPPMFGPGDGPSEGLKVLVEGYRNPTPDTMRRLVEIMTYSPRFATVELAEMRAAAARARPDHLENFLKGVGKPGPVSRPPSPSEVRSIGVPALLIHGRDDRVVHFENSLRLVSMIANSRLVLINRCGHWAQIEHAEEFNRLVADFVTEGASTE</sequence>
<dbReference type="PANTHER" id="PTHR43798:SF31">
    <property type="entry name" value="AB HYDROLASE SUPERFAMILY PROTEIN YCLE"/>
    <property type="match status" value="1"/>
</dbReference>
<dbReference type="InterPro" id="IPR000073">
    <property type="entry name" value="AB_hydrolase_1"/>
</dbReference>
<keyword evidence="4" id="KW-1185">Reference proteome</keyword>
<dbReference type="InterPro" id="IPR050266">
    <property type="entry name" value="AB_hydrolase_sf"/>
</dbReference>